<gene>
    <name evidence="1" type="ORF">MILVUS5_LOCUS27608</name>
</gene>
<name>A0ACB0KXV9_TRIPR</name>
<proteinExistence type="predicted"/>
<dbReference type="EMBL" id="CASHSV030000409">
    <property type="protein sequence ID" value="CAJ2661984.1"/>
    <property type="molecule type" value="Genomic_DNA"/>
</dbReference>
<sequence length="679" mass="73423">MPISSIPATTSKKKKSAKSSKKVSESSPSISIKSDSIKSKKKKPQSPVKRGLSMSDLYLSKNSSETANVESHDVASGKNANVESSNKVNEESVKSVSEKVNQETPSAKENPSSVETLGKTQNVAENVCVTNNPSGPENMAVPTNVITDVTEKSQEKVVVTDAPTGVEPSSIPTDAEKDVEASKGGSSLHANTATGSFGSGSNTEASTEEEVNKESTPEDVADSEPENEVGEDSEKITNEDQDIVDVDEVPSEEDLQPPPTQKGIGRRLRSRTTTHAPAVTTTPVVTKKTKDNTLKPVKYGPKKGWSKPIPPSEKKKGVLKRKNAPSSDSDFEAEKDDSSIKPLAKKAMSAKKAMPQSVAPDIEDFPCDNVSFHLLSYAQRWGIICKRRLALERELGKDILECEEIVSLINDAGLIKTVWGLGSCYEKLVREFVVNIPIGCDNPLDKEFQKVYVRGKCVTFSPSVINKVLGNADDPHPDIDVSDNVVCKTITAEKVKTWPKKEKVPAVKLTQKYAILNRIASVNWVPTTHASDIATNLVVQHAKTSVTKQPIAFPTLICDIILSQHPNIRHEDESAKKRATPLAIHQKLYSKQHAPDIVGPSNAAADTPMTRKEMITMLEANCKELDEKKLQFERMIHALRVEEAAAQAADADDDGSSGGEEADSDAEGEESDSSPSASV</sequence>
<accession>A0ACB0KXV9</accession>
<protein>
    <submittedName>
        <fullName evidence="1">Uncharacterized protein</fullName>
    </submittedName>
</protein>
<reference evidence="1" key="1">
    <citation type="submission" date="2023-10" db="EMBL/GenBank/DDBJ databases">
        <authorList>
            <person name="Rodriguez Cubillos JULIANA M."/>
            <person name="De Vega J."/>
        </authorList>
    </citation>
    <scope>NUCLEOTIDE SEQUENCE</scope>
</reference>
<evidence type="ECO:0000313" key="2">
    <source>
        <dbReference type="Proteomes" id="UP001177021"/>
    </source>
</evidence>
<keyword evidence="2" id="KW-1185">Reference proteome</keyword>
<evidence type="ECO:0000313" key="1">
    <source>
        <dbReference type="EMBL" id="CAJ2661984.1"/>
    </source>
</evidence>
<organism evidence="1 2">
    <name type="scientific">Trifolium pratense</name>
    <name type="common">Red clover</name>
    <dbReference type="NCBI Taxonomy" id="57577"/>
    <lineage>
        <taxon>Eukaryota</taxon>
        <taxon>Viridiplantae</taxon>
        <taxon>Streptophyta</taxon>
        <taxon>Embryophyta</taxon>
        <taxon>Tracheophyta</taxon>
        <taxon>Spermatophyta</taxon>
        <taxon>Magnoliopsida</taxon>
        <taxon>eudicotyledons</taxon>
        <taxon>Gunneridae</taxon>
        <taxon>Pentapetalae</taxon>
        <taxon>rosids</taxon>
        <taxon>fabids</taxon>
        <taxon>Fabales</taxon>
        <taxon>Fabaceae</taxon>
        <taxon>Papilionoideae</taxon>
        <taxon>50 kb inversion clade</taxon>
        <taxon>NPAAA clade</taxon>
        <taxon>Hologalegina</taxon>
        <taxon>IRL clade</taxon>
        <taxon>Trifolieae</taxon>
        <taxon>Trifolium</taxon>
    </lineage>
</organism>
<dbReference type="Proteomes" id="UP001177021">
    <property type="component" value="Unassembled WGS sequence"/>
</dbReference>
<comment type="caution">
    <text evidence="1">The sequence shown here is derived from an EMBL/GenBank/DDBJ whole genome shotgun (WGS) entry which is preliminary data.</text>
</comment>